<dbReference type="PANTHER" id="PTHR12631:SF10">
    <property type="entry name" value="BETA-XYLOSIDASE-LIKE PROTEIN-RELATED"/>
    <property type="match status" value="1"/>
</dbReference>
<comment type="similarity">
    <text evidence="1">Belongs to the glycosyl hydrolase 39 family.</text>
</comment>
<dbReference type="EMBL" id="JBHUOM010000006">
    <property type="protein sequence ID" value="MFD2934736.1"/>
    <property type="molecule type" value="Genomic_DNA"/>
</dbReference>
<dbReference type="Pfam" id="PF01229">
    <property type="entry name" value="Glyco_hydro_39"/>
    <property type="match status" value="1"/>
</dbReference>
<name>A0ABW6AHG2_9BACT</name>
<dbReference type="PANTHER" id="PTHR12631">
    <property type="entry name" value="ALPHA-L-IDURONIDASE"/>
    <property type="match status" value="1"/>
</dbReference>
<comment type="caution">
    <text evidence="5">The sequence shown here is derived from an EMBL/GenBank/DDBJ whole genome shotgun (WGS) entry which is preliminary data.</text>
</comment>
<keyword evidence="2 5" id="KW-0378">Hydrolase</keyword>
<evidence type="ECO:0000256" key="3">
    <source>
        <dbReference type="ARBA" id="ARBA00023295"/>
    </source>
</evidence>
<evidence type="ECO:0000259" key="4">
    <source>
        <dbReference type="Pfam" id="PF01229"/>
    </source>
</evidence>
<evidence type="ECO:0000313" key="5">
    <source>
        <dbReference type="EMBL" id="MFD2934736.1"/>
    </source>
</evidence>
<dbReference type="Gene3D" id="3.20.20.80">
    <property type="entry name" value="Glycosidases"/>
    <property type="match status" value="1"/>
</dbReference>
<reference evidence="6" key="1">
    <citation type="journal article" date="2019" name="Int. J. Syst. Evol. Microbiol.">
        <title>The Global Catalogue of Microorganisms (GCM) 10K type strain sequencing project: providing services to taxonomists for standard genome sequencing and annotation.</title>
        <authorList>
            <consortium name="The Broad Institute Genomics Platform"/>
            <consortium name="The Broad Institute Genome Sequencing Center for Infectious Disease"/>
            <person name="Wu L."/>
            <person name="Ma J."/>
        </authorList>
    </citation>
    <scope>NUCLEOTIDE SEQUENCE [LARGE SCALE GENOMIC DNA]</scope>
    <source>
        <strain evidence="6">KCTC 52490</strain>
    </source>
</reference>
<dbReference type="InterPro" id="IPR049166">
    <property type="entry name" value="GH39_cat"/>
</dbReference>
<keyword evidence="3 5" id="KW-0326">Glycosidase</keyword>
<feature type="domain" description="Glycosyl hydrolases family 39 N-terminal catalytic" evidence="4">
    <location>
        <begin position="105"/>
        <end position="220"/>
    </location>
</feature>
<sequence>MTQCLIKVTFVALYLLVAKKDAVFAQQIDTSKDRIKTNFSISLTRLGTVKPRSTSEIESSNWLIGCETMDRNFTDYDQFKEYLTPLGIKRLRMQAGWDKTEKIMGQYDWAWLDHIIDDAHKRGLKPWLQTSYGNHNYPNGGGSNLGAGVPTSKEALEAWDRWVEALVTRYKSKVVDWEIWNEPNFGDNQENTPEKAAALNIRTIDIIKRIQPEAKVSGLALGHIGLEYADRFFKVLAGKKKINLFNNFTYHDYTYNPDSHYGKVMQLRAVLDKYAPNIPLRQGENGAPSSPGFGRGALGDYEWSELTQAKWDTRRMLGDLGHDIETSVFGIIEMAYTNGPINRLNYKGIIKSDSTKRAIRPKIAYYAIQNVTAIFDHSLQRIKKLEHTFNRAFVPENKAEMTYSPGTDRSLAVYGYQHKDTKKQILTIWANDFIPVESNATRNLSFSFTNANIDTPVYVDIITGGVYEISASQWKKTGTIYTFTDIPIYDAPILIADKSLVKFQ</sequence>
<evidence type="ECO:0000256" key="1">
    <source>
        <dbReference type="ARBA" id="ARBA00008875"/>
    </source>
</evidence>
<dbReference type="GO" id="GO:0004565">
    <property type="term" value="F:beta-galactosidase activity"/>
    <property type="evidence" value="ECO:0007669"/>
    <property type="project" value="UniProtKB-EC"/>
</dbReference>
<dbReference type="InterPro" id="IPR051923">
    <property type="entry name" value="Glycosyl_Hydrolase_39"/>
</dbReference>
<dbReference type="EC" id="3.2.1.23" evidence="5"/>
<protein>
    <submittedName>
        <fullName evidence="5">Beta-galactosidase</fullName>
        <ecNumber evidence="5">3.2.1.23</ecNumber>
    </submittedName>
</protein>
<dbReference type="Proteomes" id="UP001597512">
    <property type="component" value="Unassembled WGS sequence"/>
</dbReference>
<evidence type="ECO:0000313" key="6">
    <source>
        <dbReference type="Proteomes" id="UP001597512"/>
    </source>
</evidence>
<gene>
    <name evidence="5" type="ORF">ACFS25_13150</name>
</gene>
<dbReference type="SUPFAM" id="SSF51445">
    <property type="entry name" value="(Trans)glycosidases"/>
    <property type="match status" value="1"/>
</dbReference>
<accession>A0ABW6AHG2</accession>
<evidence type="ECO:0000256" key="2">
    <source>
        <dbReference type="ARBA" id="ARBA00022801"/>
    </source>
</evidence>
<proteinExistence type="inferred from homology"/>
<organism evidence="5 6">
    <name type="scientific">Spirosoma flavum</name>
    <dbReference type="NCBI Taxonomy" id="2048557"/>
    <lineage>
        <taxon>Bacteria</taxon>
        <taxon>Pseudomonadati</taxon>
        <taxon>Bacteroidota</taxon>
        <taxon>Cytophagia</taxon>
        <taxon>Cytophagales</taxon>
        <taxon>Cytophagaceae</taxon>
        <taxon>Spirosoma</taxon>
    </lineage>
</organism>
<keyword evidence="6" id="KW-1185">Reference proteome</keyword>
<dbReference type="RefSeq" id="WP_381501299.1">
    <property type="nucleotide sequence ID" value="NZ_JBHUOM010000006.1"/>
</dbReference>
<dbReference type="InterPro" id="IPR017853">
    <property type="entry name" value="GH"/>
</dbReference>